<dbReference type="Proteomes" id="UP000298340">
    <property type="component" value="Unassembled WGS sequence"/>
</dbReference>
<reference evidence="1 2" key="1">
    <citation type="journal article" date="2018" name="Syst. Appl. Microbiol.">
        <title>Flavobacterium circumlabens sp. nov. and Flavobacterium cupreum sp. nov., two psychrotrophic species isolated from Antarctic environmental samples.</title>
        <authorList>
            <person name="Kralova S."/>
            <person name="Busse H.J."/>
            <person name="Svec P."/>
            <person name="Maslanova I."/>
            <person name="Stankova E."/>
            <person name="Bartak M."/>
            <person name="Sedlacek I."/>
        </authorList>
    </citation>
    <scope>NUCLEOTIDE SEQUENCE [LARGE SCALE GENOMIC DNA]</scope>
    <source>
        <strain evidence="1 2">CCM 8828</strain>
    </source>
</reference>
<protein>
    <submittedName>
        <fullName evidence="1">Uncharacterized protein</fullName>
    </submittedName>
</protein>
<dbReference type="AlphaFoldDB" id="A0A4Y7U5B4"/>
<name>A0A4Y7U5B4_9FLAO</name>
<gene>
    <name evidence="1" type="ORF">D0809_25455</name>
</gene>
<feature type="non-terminal residue" evidence="1">
    <location>
        <position position="1"/>
    </location>
</feature>
<comment type="caution">
    <text evidence="1">The sequence shown here is derived from an EMBL/GenBank/DDBJ whole genome shotgun (WGS) entry which is preliminary data.</text>
</comment>
<dbReference type="EMBL" id="QWDN01000218">
    <property type="protein sequence ID" value="TEB41451.1"/>
    <property type="molecule type" value="Genomic_DNA"/>
</dbReference>
<dbReference type="RefSeq" id="WP_202978539.1">
    <property type="nucleotide sequence ID" value="NZ_QWDN01000218.1"/>
</dbReference>
<evidence type="ECO:0000313" key="1">
    <source>
        <dbReference type="EMBL" id="TEB41451.1"/>
    </source>
</evidence>
<organism evidence="1 2">
    <name type="scientific">Flavobacterium circumlabens</name>
    <dbReference type="NCBI Taxonomy" id="2133765"/>
    <lineage>
        <taxon>Bacteria</taxon>
        <taxon>Pseudomonadati</taxon>
        <taxon>Bacteroidota</taxon>
        <taxon>Flavobacteriia</taxon>
        <taxon>Flavobacteriales</taxon>
        <taxon>Flavobacteriaceae</taxon>
        <taxon>Flavobacterium</taxon>
    </lineage>
</organism>
<evidence type="ECO:0000313" key="2">
    <source>
        <dbReference type="Proteomes" id="UP000298340"/>
    </source>
</evidence>
<accession>A0A4Y7U5B4</accession>
<feature type="non-terminal residue" evidence="1">
    <location>
        <position position="166"/>
    </location>
</feature>
<sequence length="166" mass="17953">PVSNVNGQWVAVSPSNNTLGANYYQGLSFGFDVNNYASLVNGVGTQDLYFGRWQSEWKGWRKIVMQNEIGNVGIGTSAPTANLEVVAPLLDGSETLLKVRVSDAAQDYFRISNMTGGSGQFIPTLYGYHVSDNRPALYLTAAVESGNDIGIDPVMVFDSRLPLNAI</sequence>
<proteinExistence type="predicted"/>